<dbReference type="Proteomes" id="UP000503540">
    <property type="component" value="Chromosome"/>
</dbReference>
<dbReference type="RefSeq" id="WP_167477626.1">
    <property type="nucleotide sequence ID" value="NZ_CP046172.1"/>
</dbReference>
<accession>A0A6G9YPZ3</accession>
<evidence type="ECO:0000313" key="3">
    <source>
        <dbReference type="Proteomes" id="UP000503540"/>
    </source>
</evidence>
<keyword evidence="1" id="KW-1133">Transmembrane helix</keyword>
<name>A0A6G9YPZ3_9NOCA</name>
<evidence type="ECO:0000256" key="1">
    <source>
        <dbReference type="SAM" id="Phobius"/>
    </source>
</evidence>
<evidence type="ECO:0000313" key="2">
    <source>
        <dbReference type="EMBL" id="QIS15369.1"/>
    </source>
</evidence>
<keyword evidence="1" id="KW-0472">Membrane</keyword>
<sequence length="78" mass="8632">MWDRGSQFVENLHMGEEARHRYPAAIPLAVVSFVVIIVFGVIVLLLVSSAHFDQNPSRVPYTSGPCYPFCIGTTQPTP</sequence>
<reference evidence="2 3" key="1">
    <citation type="journal article" date="2019" name="ACS Chem. Biol.">
        <title>Identification and Mobilization of a Cryptic Antibiotic Biosynthesis Gene Locus from a Human-Pathogenic Nocardia Isolate.</title>
        <authorList>
            <person name="Herisse M."/>
            <person name="Ishida K."/>
            <person name="Porter J.L."/>
            <person name="Howden B."/>
            <person name="Hertweck C."/>
            <person name="Stinear T.P."/>
            <person name="Pidot S.J."/>
        </authorList>
    </citation>
    <scope>NUCLEOTIDE SEQUENCE [LARGE SCALE GENOMIC DNA]</scope>
    <source>
        <strain evidence="2 3">AUSMDU00012717</strain>
    </source>
</reference>
<protein>
    <submittedName>
        <fullName evidence="2">Uncharacterized protein</fullName>
    </submittedName>
</protein>
<gene>
    <name evidence="2" type="ORF">F5544_37715</name>
</gene>
<dbReference type="EMBL" id="CP046172">
    <property type="protein sequence ID" value="QIS15369.1"/>
    <property type="molecule type" value="Genomic_DNA"/>
</dbReference>
<keyword evidence="3" id="KW-1185">Reference proteome</keyword>
<proteinExistence type="predicted"/>
<dbReference type="AlphaFoldDB" id="A0A6G9YPZ3"/>
<feature type="transmembrane region" description="Helical" evidence="1">
    <location>
        <begin position="24"/>
        <end position="47"/>
    </location>
</feature>
<keyword evidence="1" id="KW-0812">Transmembrane</keyword>
<dbReference type="KEGG" id="nah:F5544_37715"/>
<organism evidence="2 3">
    <name type="scientific">Nocardia arthritidis</name>
    <dbReference type="NCBI Taxonomy" id="228602"/>
    <lineage>
        <taxon>Bacteria</taxon>
        <taxon>Bacillati</taxon>
        <taxon>Actinomycetota</taxon>
        <taxon>Actinomycetes</taxon>
        <taxon>Mycobacteriales</taxon>
        <taxon>Nocardiaceae</taxon>
        <taxon>Nocardia</taxon>
    </lineage>
</organism>